<dbReference type="Gene3D" id="3.30.160.270">
    <property type="match status" value="1"/>
</dbReference>
<dbReference type="GO" id="GO:0030145">
    <property type="term" value="F:manganese ion binding"/>
    <property type="evidence" value="ECO:0007669"/>
    <property type="project" value="UniProtKB-UniRule"/>
</dbReference>
<keyword evidence="9 11" id="KW-0464">Manganese</keyword>
<comment type="catalytic activity">
    <reaction evidence="11">
        <text>3-methyl-2-oxobutanoate + acetyl-CoA + H2O = (2S)-2-isopropylmalate + CoA + H(+)</text>
        <dbReference type="Rhea" id="RHEA:21524"/>
        <dbReference type="ChEBI" id="CHEBI:1178"/>
        <dbReference type="ChEBI" id="CHEBI:11851"/>
        <dbReference type="ChEBI" id="CHEBI:15377"/>
        <dbReference type="ChEBI" id="CHEBI:15378"/>
        <dbReference type="ChEBI" id="CHEBI:57287"/>
        <dbReference type="ChEBI" id="CHEBI:57288"/>
        <dbReference type="EC" id="2.3.3.13"/>
    </reaction>
</comment>
<dbReference type="FunFam" id="3.30.160.270:FF:000003">
    <property type="entry name" value="2-isopropylmalate synthase"/>
    <property type="match status" value="1"/>
</dbReference>
<dbReference type="Proteomes" id="UP000067625">
    <property type="component" value="Chromosome"/>
</dbReference>
<dbReference type="HAMAP" id="MF_01025">
    <property type="entry name" value="LeuA_type1"/>
    <property type="match status" value="1"/>
</dbReference>
<dbReference type="Gene3D" id="3.20.20.70">
    <property type="entry name" value="Aldolase class I"/>
    <property type="match status" value="1"/>
</dbReference>
<evidence type="ECO:0000256" key="1">
    <source>
        <dbReference type="ARBA" id="ARBA00004689"/>
    </source>
</evidence>
<proteinExistence type="inferred from homology"/>
<dbReference type="EC" id="2.3.3.13" evidence="3 11"/>
<dbReference type="EMBL" id="CP012600">
    <property type="protein sequence ID" value="ALC81879.1"/>
    <property type="molecule type" value="Genomic_DNA"/>
</dbReference>
<dbReference type="InterPro" id="IPR054691">
    <property type="entry name" value="LeuA/HCS_post-cat"/>
</dbReference>
<dbReference type="SMART" id="SM00917">
    <property type="entry name" value="LeuA_dimer"/>
    <property type="match status" value="1"/>
</dbReference>
<dbReference type="Pfam" id="PF00682">
    <property type="entry name" value="HMGL-like"/>
    <property type="match status" value="1"/>
</dbReference>
<dbReference type="RefSeq" id="WP_053603651.1">
    <property type="nucleotide sequence ID" value="NZ_CP012600.1"/>
</dbReference>
<keyword evidence="8 11" id="KW-0479">Metal-binding</keyword>
<feature type="binding site" evidence="11">
    <location>
        <position position="237"/>
    </location>
    <ligand>
        <name>Mn(2+)</name>
        <dbReference type="ChEBI" id="CHEBI:29035"/>
    </ligand>
</feature>
<reference evidence="14" key="1">
    <citation type="submission" date="2015-08" db="EMBL/GenBank/DDBJ databases">
        <title>Genome sequencing project for genomic taxonomy and phylogenomics of Bacillus-like bacteria.</title>
        <authorList>
            <person name="Liu B."/>
            <person name="Wang J."/>
            <person name="Zhu Y."/>
            <person name="Liu G."/>
            <person name="Chen Q."/>
            <person name="Chen Z."/>
            <person name="Lan J."/>
            <person name="Che J."/>
            <person name="Ge C."/>
            <person name="Shi H."/>
            <person name="Pan Z."/>
            <person name="Liu X."/>
        </authorList>
    </citation>
    <scope>NUCLEOTIDE SEQUENCE [LARGE SCALE GENOMIC DNA]</scope>
    <source>
        <strain evidence="14">FJAT-4402</strain>
    </source>
</reference>
<evidence type="ECO:0000256" key="2">
    <source>
        <dbReference type="ARBA" id="ARBA00009396"/>
    </source>
</evidence>
<dbReference type="PANTHER" id="PTHR10277:SF9">
    <property type="entry name" value="2-ISOPROPYLMALATE SYNTHASE 1, CHLOROPLASTIC-RELATED"/>
    <property type="match status" value="1"/>
</dbReference>
<dbReference type="OrthoDB" id="9804858at2"/>
<keyword evidence="11" id="KW-0963">Cytoplasm</keyword>
<comment type="pathway">
    <text evidence="1 11">Amino-acid biosynthesis; L-leucine biosynthesis; L-leucine from 3-methyl-2-oxobutanoate: step 1/4.</text>
</comment>
<organism evidence="13 14">
    <name type="scientific">Bacillus gobiensis</name>
    <dbReference type="NCBI Taxonomy" id="1441095"/>
    <lineage>
        <taxon>Bacteria</taxon>
        <taxon>Bacillati</taxon>
        <taxon>Bacillota</taxon>
        <taxon>Bacilli</taxon>
        <taxon>Bacillales</taxon>
        <taxon>Bacillaceae</taxon>
        <taxon>Bacillus</taxon>
    </lineage>
</organism>
<dbReference type="CDD" id="cd07940">
    <property type="entry name" value="DRE_TIM_IPMS"/>
    <property type="match status" value="1"/>
</dbReference>
<dbReference type="PROSITE" id="PS50991">
    <property type="entry name" value="PYR_CT"/>
    <property type="match status" value="1"/>
</dbReference>
<dbReference type="PANTHER" id="PTHR10277">
    <property type="entry name" value="HOMOCITRATE SYNTHASE-RELATED"/>
    <property type="match status" value="1"/>
</dbReference>
<dbReference type="PROSITE" id="PS00815">
    <property type="entry name" value="AIPM_HOMOCIT_SYNTH_1"/>
    <property type="match status" value="1"/>
</dbReference>
<dbReference type="AlphaFoldDB" id="A0A0M4FJW9"/>
<evidence type="ECO:0000256" key="11">
    <source>
        <dbReference type="HAMAP-Rule" id="MF_01025"/>
    </source>
</evidence>
<feature type="binding site" evidence="11">
    <location>
        <position position="13"/>
    </location>
    <ligand>
        <name>Mn(2+)</name>
        <dbReference type="ChEBI" id="CHEBI:29035"/>
    </ligand>
</feature>
<dbReference type="PATRIC" id="fig|1441095.3.peg.2172"/>
<evidence type="ECO:0000256" key="4">
    <source>
        <dbReference type="ARBA" id="ARBA00018198"/>
    </source>
</evidence>
<dbReference type="NCBIfam" id="NF002088">
    <property type="entry name" value="PRK00915.1-5"/>
    <property type="match status" value="1"/>
</dbReference>
<comment type="function">
    <text evidence="11">Catalyzes the condensation of the acetyl group of acetyl-CoA with 3-methyl-2-oxobutanoate (2-ketoisovalerate) to form 3-carboxy-3-hydroxy-4-methylpentanoate (2-isopropylmalate).</text>
</comment>
<dbReference type="InterPro" id="IPR013709">
    <property type="entry name" value="2-isopropylmalate_synth_dimer"/>
</dbReference>
<evidence type="ECO:0000256" key="5">
    <source>
        <dbReference type="ARBA" id="ARBA00022430"/>
    </source>
</evidence>
<keyword evidence="5 11" id="KW-0432">Leucine biosynthesis</keyword>
<dbReference type="PROSITE" id="PS00816">
    <property type="entry name" value="AIPM_HOMOCIT_SYNTH_2"/>
    <property type="match status" value="1"/>
</dbReference>
<dbReference type="GO" id="GO:0009098">
    <property type="term" value="P:L-leucine biosynthetic process"/>
    <property type="evidence" value="ECO:0007669"/>
    <property type="project" value="UniProtKB-UniRule"/>
</dbReference>
<keyword evidence="6 11" id="KW-0028">Amino-acid biosynthesis</keyword>
<feature type="binding site" evidence="11">
    <location>
        <position position="201"/>
    </location>
    <ligand>
        <name>Mn(2+)</name>
        <dbReference type="ChEBI" id="CHEBI:29035"/>
    </ligand>
</feature>
<evidence type="ECO:0000256" key="10">
    <source>
        <dbReference type="ARBA" id="ARBA00023304"/>
    </source>
</evidence>
<feature type="region of interest" description="Regulatory domain" evidence="11">
    <location>
        <begin position="391"/>
        <end position="524"/>
    </location>
</feature>
<dbReference type="GO" id="GO:0003985">
    <property type="term" value="F:acetyl-CoA C-acetyltransferase activity"/>
    <property type="evidence" value="ECO:0007669"/>
    <property type="project" value="UniProtKB-UniRule"/>
</dbReference>
<comment type="subunit">
    <text evidence="11">Homodimer.</text>
</comment>
<dbReference type="FunFam" id="1.10.238.260:FF:000001">
    <property type="entry name" value="2-isopropylmalate synthase"/>
    <property type="match status" value="1"/>
</dbReference>
<dbReference type="UniPathway" id="UPA00048">
    <property type="reaction ID" value="UER00070"/>
</dbReference>
<comment type="similarity">
    <text evidence="2 11">Belongs to the alpha-IPM synthase/homocitrate synthase family. LeuA type 1 subfamily.</text>
</comment>
<evidence type="ECO:0000256" key="7">
    <source>
        <dbReference type="ARBA" id="ARBA00022679"/>
    </source>
</evidence>
<dbReference type="STRING" id="1441095.AM592_09875"/>
<gene>
    <name evidence="11" type="primary">leuA</name>
    <name evidence="13" type="ORF">AM592_09875</name>
</gene>
<dbReference type="InterPro" id="IPR005671">
    <property type="entry name" value="LeuA_bact_synth"/>
</dbReference>
<feature type="binding site" evidence="11">
    <location>
        <position position="203"/>
    </location>
    <ligand>
        <name>Mn(2+)</name>
        <dbReference type="ChEBI" id="CHEBI:29035"/>
    </ligand>
</feature>
<dbReference type="InterPro" id="IPR000891">
    <property type="entry name" value="PYR_CT"/>
</dbReference>
<evidence type="ECO:0000313" key="14">
    <source>
        <dbReference type="Proteomes" id="UP000067625"/>
    </source>
</evidence>
<dbReference type="SUPFAM" id="SSF51569">
    <property type="entry name" value="Aldolase"/>
    <property type="match status" value="1"/>
</dbReference>
<evidence type="ECO:0000259" key="12">
    <source>
        <dbReference type="PROSITE" id="PS50991"/>
    </source>
</evidence>
<keyword evidence="7 11" id="KW-0808">Transferase</keyword>
<evidence type="ECO:0000256" key="9">
    <source>
        <dbReference type="ARBA" id="ARBA00023211"/>
    </source>
</evidence>
<dbReference type="Pfam" id="PF22617">
    <property type="entry name" value="HCS_D2"/>
    <property type="match status" value="1"/>
</dbReference>
<dbReference type="InterPro" id="IPR002034">
    <property type="entry name" value="AIPM/Hcit_synth_CS"/>
</dbReference>
<name>A0A0M4FJW9_9BACI</name>
<dbReference type="SUPFAM" id="SSF110921">
    <property type="entry name" value="2-isopropylmalate synthase LeuA, allosteric (dimerisation) domain"/>
    <property type="match status" value="1"/>
</dbReference>
<sequence length="524" mass="57724">MRKINFFDTTLRDGEQSPGVNLNSEEKLAIARQLERLGVDVMEAGFPASSQADFQSVQEIAREIRGCSVTGLARSVKSDIDTAWEALKDGASPRIHIFIATSDIHLKYKLKKTREQVIEQAVEMVKYAKSKFPIVQWSAEDACRTDLGYLAKIVGKVIEAGADVINLPDTVGYLAPAEYGNIFKYIKENVPGIDNVTLSAHCHDDLGMAVANSLAAIENGADQIESVINGIGERAGNASLEEIAVALYIRKDFYQAETRLKLDEIKRTSDLVSNLTGMAVPRNKAVVGDNAFAHESGIHQDGYLKEKTTYEIFSPELVGVKTDALVLGKHSGRHAFKDKLKQLGFQFEEEEVNHFFRIFKEFTAKKKEITDEDIIAIVLEEKVSSRKAGYDLEGLQVNYGTSQVPTATATLRNQFTDEVIHEAATGTGSIEAVYNTLERCIGEEVQLLDYRIQSNGKGRDAFAQVYVQVLFEGKEGSGRGVAQDVLEASAKAYINAVNRILLLKDSNQYFSTTETSAVETKTVG</sequence>
<dbReference type="NCBIfam" id="TIGR00973">
    <property type="entry name" value="leuA_bact"/>
    <property type="match status" value="1"/>
</dbReference>
<keyword evidence="10 11" id="KW-0100">Branched-chain amino acid biosynthesis</keyword>
<dbReference type="GO" id="GO:0003852">
    <property type="term" value="F:2-isopropylmalate synthase activity"/>
    <property type="evidence" value="ECO:0007669"/>
    <property type="project" value="UniProtKB-UniRule"/>
</dbReference>
<dbReference type="Gene3D" id="1.10.238.260">
    <property type="match status" value="1"/>
</dbReference>
<evidence type="ECO:0000256" key="6">
    <source>
        <dbReference type="ARBA" id="ARBA00022605"/>
    </source>
</evidence>
<dbReference type="NCBIfam" id="NF002086">
    <property type="entry name" value="PRK00915.1-3"/>
    <property type="match status" value="1"/>
</dbReference>
<evidence type="ECO:0000256" key="3">
    <source>
        <dbReference type="ARBA" id="ARBA00012973"/>
    </source>
</evidence>
<evidence type="ECO:0000313" key="13">
    <source>
        <dbReference type="EMBL" id="ALC81879.1"/>
    </source>
</evidence>
<dbReference type="Pfam" id="PF08502">
    <property type="entry name" value="LeuA_dimer"/>
    <property type="match status" value="1"/>
</dbReference>
<dbReference type="FunFam" id="3.20.20.70:FF:000010">
    <property type="entry name" value="2-isopropylmalate synthase"/>
    <property type="match status" value="1"/>
</dbReference>
<reference evidence="13 14" key="2">
    <citation type="journal article" date="2016" name="Int. J. Syst. Evol. Microbiol.">
        <title>Bacillus gobiensis sp. nov., isolated from a soil sample.</title>
        <authorList>
            <person name="Liu B."/>
            <person name="Liu G.H."/>
            <person name="Cetin S."/>
            <person name="Schumann P."/>
            <person name="Pan Z.Z."/>
            <person name="Chen Q.Q."/>
        </authorList>
    </citation>
    <scope>NUCLEOTIDE SEQUENCE [LARGE SCALE GENOMIC DNA]</scope>
    <source>
        <strain evidence="13 14">FJAT-4402</strain>
    </source>
</reference>
<dbReference type="InterPro" id="IPR050073">
    <property type="entry name" value="2-IPM_HCS-like"/>
</dbReference>
<dbReference type="GO" id="GO:0005737">
    <property type="term" value="C:cytoplasm"/>
    <property type="evidence" value="ECO:0007669"/>
    <property type="project" value="UniProtKB-UniRule"/>
</dbReference>
<accession>A0A0M4FJW9</accession>
<feature type="domain" description="Pyruvate carboxyltransferase" evidence="12">
    <location>
        <begin position="4"/>
        <end position="266"/>
    </location>
</feature>
<dbReference type="InterPro" id="IPR036230">
    <property type="entry name" value="LeuA_allosteric_dom_sf"/>
</dbReference>
<keyword evidence="14" id="KW-1185">Reference proteome</keyword>
<protein>
    <recommendedName>
        <fullName evidence="4 11">2-isopropylmalate synthase</fullName>
        <ecNumber evidence="3 11">2.3.3.13</ecNumber>
    </recommendedName>
    <alternativeName>
        <fullName evidence="11">Alpha-IPM synthase</fullName>
    </alternativeName>
    <alternativeName>
        <fullName evidence="11">Alpha-isopropylmalate synthase</fullName>
    </alternativeName>
</protein>
<dbReference type="InterPro" id="IPR013785">
    <property type="entry name" value="Aldolase_TIM"/>
</dbReference>
<comment type="cofactor">
    <cofactor evidence="11">
        <name>Mn(2+)</name>
        <dbReference type="ChEBI" id="CHEBI:29035"/>
    </cofactor>
</comment>
<evidence type="ECO:0000256" key="8">
    <source>
        <dbReference type="ARBA" id="ARBA00022723"/>
    </source>
</evidence>